<dbReference type="GO" id="GO:0016758">
    <property type="term" value="F:hexosyltransferase activity"/>
    <property type="evidence" value="ECO:0007669"/>
    <property type="project" value="InterPro"/>
</dbReference>
<dbReference type="PANTHER" id="PTHR48050">
    <property type="entry name" value="STEROL 3-BETA-GLUCOSYLTRANSFERASE"/>
    <property type="match status" value="1"/>
</dbReference>
<dbReference type="SUPFAM" id="SSF53756">
    <property type="entry name" value="UDP-Glycosyltransferase/glycogen phosphorylase"/>
    <property type="match status" value="1"/>
</dbReference>
<dbReference type="Proteomes" id="UP000294506">
    <property type="component" value="Unassembled WGS sequence"/>
</dbReference>
<dbReference type="Gene3D" id="3.40.50.2000">
    <property type="entry name" value="Glycogen Phosphorylase B"/>
    <property type="match status" value="2"/>
</dbReference>
<dbReference type="RefSeq" id="WP_243832321.1">
    <property type="nucleotide sequence ID" value="NZ_SOAN01000011.1"/>
</dbReference>
<feature type="domain" description="Glycosyltransferase family 28 N-terminal" evidence="1">
    <location>
        <begin position="4"/>
        <end position="54"/>
    </location>
</feature>
<gene>
    <name evidence="3" type="ORF">EV640_1113</name>
</gene>
<protein>
    <submittedName>
        <fullName evidence="3">Sterol 3beta-glucosyltransferase</fullName>
    </submittedName>
</protein>
<dbReference type="InterPro" id="IPR050426">
    <property type="entry name" value="Glycosyltransferase_28"/>
</dbReference>
<organism evidence="3 4">
    <name type="scientific">Nesterenkonia aurantiaca</name>
    <dbReference type="NCBI Taxonomy" id="1436010"/>
    <lineage>
        <taxon>Bacteria</taxon>
        <taxon>Bacillati</taxon>
        <taxon>Actinomycetota</taxon>
        <taxon>Actinomycetes</taxon>
        <taxon>Micrococcales</taxon>
        <taxon>Micrococcaceae</taxon>
        <taxon>Nesterenkonia</taxon>
    </lineage>
</organism>
<accession>A0A4R7FWA1</accession>
<feature type="domain" description="Erythromycin biosynthesis protein CIII-like C-terminal" evidence="2">
    <location>
        <begin position="284"/>
        <end position="382"/>
    </location>
</feature>
<sequence>MRMLLATAGSRGDVEPFAALARRAVRAGHQVRLVVPDRSGADLSGLDVVSMGVDYTAMIEQQGVSVAAAIRSYRSTVQPLMRAVIIESARAAWDFEPEVLVAHPKILSAGLVADALGIPHALVEIVPVMTPTTAFPAAGTSSRDLGRFNRHTYRAAGAGRAMFRRDLRDVSRLLGRTPGPAAPPAATLLPISAALLERPTDWPETVHLTGSWTLDRAGALSAETADFIAGGDFIYAGFGSMSSGDPAARAREVLGGIREAGFRALLVTGLGGLAVPPQLHGSDVHVTDSVAHAPVFAAATAAVHHGGIGTVHAATAAGAVSVLAPFIADQPFWGARLREKGLAPDPIPQRRLTADRLSAALSGVERFRPAVRAAAHRMAEEDGTGSALRVLEGLR</sequence>
<evidence type="ECO:0000313" key="4">
    <source>
        <dbReference type="Proteomes" id="UP000294506"/>
    </source>
</evidence>
<dbReference type="PANTHER" id="PTHR48050:SF13">
    <property type="entry name" value="STEROL 3-BETA-GLUCOSYLTRANSFERASE UGT80A2"/>
    <property type="match status" value="1"/>
</dbReference>
<dbReference type="AlphaFoldDB" id="A0A4R7FWA1"/>
<dbReference type="Pfam" id="PF06722">
    <property type="entry name" value="EryCIII-like_C"/>
    <property type="match status" value="1"/>
</dbReference>
<dbReference type="GO" id="GO:0005975">
    <property type="term" value="P:carbohydrate metabolic process"/>
    <property type="evidence" value="ECO:0007669"/>
    <property type="project" value="InterPro"/>
</dbReference>
<name>A0A4R7FWA1_9MICC</name>
<keyword evidence="4" id="KW-1185">Reference proteome</keyword>
<comment type="caution">
    <text evidence="3">The sequence shown here is derived from an EMBL/GenBank/DDBJ whole genome shotgun (WGS) entry which is preliminary data.</text>
</comment>
<dbReference type="InterPro" id="IPR004276">
    <property type="entry name" value="GlycoTrans_28_N"/>
</dbReference>
<dbReference type="EMBL" id="SOAN01000011">
    <property type="protein sequence ID" value="TDS82998.1"/>
    <property type="molecule type" value="Genomic_DNA"/>
</dbReference>
<dbReference type="GO" id="GO:0033072">
    <property type="term" value="P:vancomycin biosynthetic process"/>
    <property type="evidence" value="ECO:0007669"/>
    <property type="project" value="UniProtKB-ARBA"/>
</dbReference>
<dbReference type="InterPro" id="IPR002213">
    <property type="entry name" value="UDP_glucos_trans"/>
</dbReference>
<keyword evidence="3" id="KW-0808">Transferase</keyword>
<dbReference type="CDD" id="cd03784">
    <property type="entry name" value="GT1_Gtf-like"/>
    <property type="match status" value="1"/>
</dbReference>
<dbReference type="InterPro" id="IPR010610">
    <property type="entry name" value="EryCIII-like_C"/>
</dbReference>
<evidence type="ECO:0000313" key="3">
    <source>
        <dbReference type="EMBL" id="TDS82998.1"/>
    </source>
</evidence>
<dbReference type="GO" id="GO:0008194">
    <property type="term" value="F:UDP-glycosyltransferase activity"/>
    <property type="evidence" value="ECO:0007669"/>
    <property type="project" value="InterPro"/>
</dbReference>
<reference evidence="3 4" key="1">
    <citation type="submission" date="2019-03" db="EMBL/GenBank/DDBJ databases">
        <title>Genomic Encyclopedia of Type Strains, Phase III (KMG-III): the genomes of soil and plant-associated and newly described type strains.</title>
        <authorList>
            <person name="Whitman W."/>
        </authorList>
    </citation>
    <scope>NUCLEOTIDE SEQUENCE [LARGE SCALE GENOMIC DNA]</scope>
    <source>
        <strain evidence="3 4">DSM 27373</strain>
    </source>
</reference>
<dbReference type="Pfam" id="PF03033">
    <property type="entry name" value="Glyco_transf_28"/>
    <property type="match status" value="1"/>
</dbReference>
<evidence type="ECO:0000259" key="2">
    <source>
        <dbReference type="Pfam" id="PF06722"/>
    </source>
</evidence>
<evidence type="ECO:0000259" key="1">
    <source>
        <dbReference type="Pfam" id="PF03033"/>
    </source>
</evidence>
<proteinExistence type="predicted"/>